<feature type="compositionally biased region" description="Basic and acidic residues" evidence="1">
    <location>
        <begin position="441"/>
        <end position="465"/>
    </location>
</feature>
<evidence type="ECO:0000313" key="2">
    <source>
        <dbReference type="EMBL" id="KDQ22941.1"/>
    </source>
</evidence>
<dbReference type="VEuPathDB" id="FungiDB:PLEOSDRAFT_1110030"/>
<dbReference type="Proteomes" id="UP000027073">
    <property type="component" value="Unassembled WGS sequence"/>
</dbReference>
<dbReference type="AlphaFoldDB" id="A0A067NUN9"/>
<sequence>MKRAKRTKESEPFPQRPITPNDEPPKRKVPEAERMRMQVDDPVGLDVNGQRATKKLPKPRTRYRPYAPPNFDCLGPEVNQGIAATQHIRIVNATSTNGSLTTVRMEAQLRGCTSTPLPPELRAPNPHWGLIPEEAQMTATTIPFTTAALPKIAHKNSTALGNMREGLKKRLELTKDVSVLIIPFGAGNRFTRENPRYPDQVTAFLKSLKGAETSQIVVAPPSYQSTPPTRAHYAMPFAYVATNIPPGLKDFLIRRQTFAFQTDNKNHAFNAVEVPGNAPTSWVIANFAGANVSSDPDEMKAALEAIINNLFENPYIARETNRALAGKGVGGSVEERKIIALSTLSLSLIPRRNEHGEDTPVWQLAGRPIHKNHKDHRMWLKTIRQTTFELDNMRSLTSTAEIVGCVWCKAETHSSENCPFPKLKDWKGPSPDNGIFVRPEPPYRPDMNRRRARATKSDKRGKENR</sequence>
<feature type="region of interest" description="Disordered" evidence="1">
    <location>
        <begin position="1"/>
        <end position="64"/>
    </location>
</feature>
<dbReference type="OrthoDB" id="2755229at2759"/>
<evidence type="ECO:0000313" key="3">
    <source>
        <dbReference type="EMBL" id="KDQ31793.1"/>
    </source>
</evidence>
<name>A0A067NUN9_PLEO1</name>
<dbReference type="STRING" id="1137138.A0A067NUN9"/>
<gene>
    <name evidence="2" type="ORF">PLEOSDRAFT_1110030</name>
    <name evidence="3" type="ORF">PLEOSDRAFT_165201</name>
</gene>
<dbReference type="VEuPathDB" id="FungiDB:PLEOSDRAFT_165201"/>
<evidence type="ECO:0000313" key="4">
    <source>
        <dbReference type="Proteomes" id="UP000027073"/>
    </source>
</evidence>
<organism evidence="3 4">
    <name type="scientific">Pleurotus ostreatus (strain PC15)</name>
    <name type="common">Oyster mushroom</name>
    <dbReference type="NCBI Taxonomy" id="1137138"/>
    <lineage>
        <taxon>Eukaryota</taxon>
        <taxon>Fungi</taxon>
        <taxon>Dikarya</taxon>
        <taxon>Basidiomycota</taxon>
        <taxon>Agaricomycotina</taxon>
        <taxon>Agaricomycetes</taxon>
        <taxon>Agaricomycetidae</taxon>
        <taxon>Agaricales</taxon>
        <taxon>Pleurotineae</taxon>
        <taxon>Pleurotaceae</taxon>
        <taxon>Pleurotus</taxon>
    </lineage>
</organism>
<dbReference type="EMBL" id="KL198014">
    <property type="protein sequence ID" value="KDQ22941.1"/>
    <property type="molecule type" value="Genomic_DNA"/>
</dbReference>
<protein>
    <submittedName>
        <fullName evidence="3">Uncharacterized protein</fullName>
    </submittedName>
</protein>
<feature type="compositionally biased region" description="Basic residues" evidence="1">
    <location>
        <begin position="52"/>
        <end position="63"/>
    </location>
</feature>
<reference evidence="4" key="1">
    <citation type="journal article" date="2014" name="Proc. Natl. Acad. Sci. U.S.A.">
        <title>Extensive sampling of basidiomycete genomes demonstrates inadequacy of the white-rot/brown-rot paradigm for wood decay fungi.</title>
        <authorList>
            <person name="Riley R."/>
            <person name="Salamov A.A."/>
            <person name="Brown D.W."/>
            <person name="Nagy L.G."/>
            <person name="Floudas D."/>
            <person name="Held B.W."/>
            <person name="Levasseur A."/>
            <person name="Lombard V."/>
            <person name="Morin E."/>
            <person name="Otillar R."/>
            <person name="Lindquist E.A."/>
            <person name="Sun H."/>
            <person name="LaButti K.M."/>
            <person name="Schmutz J."/>
            <person name="Jabbour D."/>
            <person name="Luo H."/>
            <person name="Baker S.E."/>
            <person name="Pisabarro A.G."/>
            <person name="Walton J.D."/>
            <person name="Blanchette R.A."/>
            <person name="Henrissat B."/>
            <person name="Martin F."/>
            <person name="Cullen D."/>
            <person name="Hibbett D.S."/>
            <person name="Grigoriev I.V."/>
        </authorList>
    </citation>
    <scope>NUCLEOTIDE SEQUENCE [LARGE SCALE GENOMIC DNA]</scope>
    <source>
        <strain evidence="4">PC15</strain>
    </source>
</reference>
<reference evidence="3" key="2">
    <citation type="journal article" date="2014" name="Proc. Natl. Acad. Sci. U.S.A.">
        <title>Extensive sampling of basidiomycete genomes demonstrates inadequacy of the white rot/brown rot paradigm for wood decay fungi.</title>
        <authorList>
            <person name="Riley R."/>
            <person name="Salamov A.A."/>
            <person name="Brown D.W."/>
            <person name="Nagy L.G."/>
            <person name="Floudas D."/>
            <person name="Held B.W."/>
            <person name="Levasseur A."/>
            <person name="Lombard V."/>
            <person name="Morin E."/>
            <person name="Otillar R."/>
            <person name="Lindquist E.A."/>
            <person name="Sun H."/>
            <person name="LaButti K.M."/>
            <person name="Schmutz J."/>
            <person name="Jabbour D."/>
            <person name="Luo H."/>
            <person name="Baker S.E."/>
            <person name="Pisabarro A.G."/>
            <person name="Walton J.D."/>
            <person name="Blanchette R.A."/>
            <person name="Henrissat B."/>
            <person name="Martin F."/>
            <person name="Cullen D."/>
            <person name="Hibbett D.S."/>
            <person name="Grigoriev I.V."/>
        </authorList>
    </citation>
    <scope>NUCLEOTIDE SEQUENCE</scope>
    <source>
        <strain evidence="3">PC15</strain>
    </source>
</reference>
<dbReference type="HOGENOM" id="CLU_588077_0_0_1"/>
<feature type="region of interest" description="Disordered" evidence="1">
    <location>
        <begin position="429"/>
        <end position="465"/>
    </location>
</feature>
<evidence type="ECO:0000256" key="1">
    <source>
        <dbReference type="SAM" id="MobiDB-lite"/>
    </source>
</evidence>
<accession>A0A067NUN9</accession>
<proteinExistence type="predicted"/>
<dbReference type="EMBL" id="KL198005">
    <property type="protein sequence ID" value="KDQ31793.1"/>
    <property type="molecule type" value="Genomic_DNA"/>
</dbReference>
<feature type="compositionally biased region" description="Basic and acidic residues" evidence="1">
    <location>
        <begin position="23"/>
        <end position="39"/>
    </location>
</feature>